<dbReference type="Gene3D" id="2.60.120.200">
    <property type="match status" value="1"/>
</dbReference>
<dbReference type="SMART" id="SM01043">
    <property type="entry name" value="BTAD"/>
    <property type="match status" value="1"/>
</dbReference>
<dbReference type="InterPro" id="IPR000757">
    <property type="entry name" value="Beta-glucanase-like"/>
</dbReference>
<accession>A0A0N9HYY9</accession>
<dbReference type="Gene3D" id="1.25.40.10">
    <property type="entry name" value="Tetratricopeptide repeat domain"/>
    <property type="match status" value="1"/>
</dbReference>
<dbReference type="InterPro" id="IPR016032">
    <property type="entry name" value="Sig_transdc_resp-reg_C-effctor"/>
</dbReference>
<feature type="domain" description="GH16" evidence="5">
    <location>
        <begin position="303"/>
        <end position="502"/>
    </location>
</feature>
<dbReference type="STRING" id="860235.AOZ06_17905"/>
<keyword evidence="3" id="KW-0238">DNA-binding</keyword>
<dbReference type="GO" id="GO:0003677">
    <property type="term" value="F:DNA binding"/>
    <property type="evidence" value="ECO:0007669"/>
    <property type="project" value="UniProtKB-KW"/>
</dbReference>
<organism evidence="6 7">
    <name type="scientific">Kibdelosporangium phytohabitans</name>
    <dbReference type="NCBI Taxonomy" id="860235"/>
    <lineage>
        <taxon>Bacteria</taxon>
        <taxon>Bacillati</taxon>
        <taxon>Actinomycetota</taxon>
        <taxon>Actinomycetes</taxon>
        <taxon>Pseudonocardiales</taxon>
        <taxon>Pseudonocardiaceae</taxon>
        <taxon>Kibdelosporangium</taxon>
    </lineage>
</organism>
<dbReference type="SMART" id="SM00862">
    <property type="entry name" value="Trans_reg_C"/>
    <property type="match status" value="1"/>
</dbReference>
<sequence>MLFRTMGVLEVTDSAEVVALSAEKPRRLLLLLLLRANRWVPDAELTDAVWPDGAPASAAGNIKSYVSQLRGVLGPADGANRIDRQPGAYRLNARRDEIDAILFEDLVDRGRTAQDPGHTVKLLTDALDLWRGTPYEQLDVHQAKPEVTRLTELRWAARHMLADALIDIGDRSAAIALLRAMTVDDPLREQTWHSLMTVLHSSGRRAEALAAYQEVRRALVDDLGIEPGAELRDVHEKVLRDDVAPVHTAPPAPVEPVVRRPGRQWAIAALALVLVLLAYVVATEATPPDSAPSDSTAVSHIGHSWGQPSTELAGDRITSGWVVNGPWPSHAGGHYVPGNVTTRDGNVVISGSPNGDTGHLWQTDDAVSGRVEARVRIPPGCACHRPAFSLWSVTEEQRAGEIVFLEAPGGDRQTARFAIHHPGRGSQTETKRVDLTWWNIVAVEWAPDHVTGFLNGERWFHAQRGPGDKAVALRPTFKIDWLGGTRPSSSTVEVDWIRVYDR</sequence>
<dbReference type="EMBL" id="CP012752">
    <property type="protein sequence ID" value="ALG08540.1"/>
    <property type="molecule type" value="Genomic_DNA"/>
</dbReference>
<gene>
    <name evidence="6" type="ORF">AOZ06_17905</name>
</gene>
<dbReference type="InterPro" id="IPR051677">
    <property type="entry name" value="AfsR-DnrI-RedD_regulator"/>
</dbReference>
<dbReference type="Pfam" id="PF03704">
    <property type="entry name" value="BTAD"/>
    <property type="match status" value="1"/>
</dbReference>
<evidence type="ECO:0000256" key="3">
    <source>
        <dbReference type="ARBA" id="ARBA00023125"/>
    </source>
</evidence>
<dbReference type="SUPFAM" id="SSF46894">
    <property type="entry name" value="C-terminal effector domain of the bipartite response regulators"/>
    <property type="match status" value="1"/>
</dbReference>
<dbReference type="CDD" id="cd15831">
    <property type="entry name" value="BTAD"/>
    <property type="match status" value="1"/>
</dbReference>
<dbReference type="RefSeq" id="WP_054290447.1">
    <property type="nucleotide sequence ID" value="NZ_CP012752.1"/>
</dbReference>
<reference evidence="6 7" key="1">
    <citation type="submission" date="2015-07" db="EMBL/GenBank/DDBJ databases">
        <title>Genome sequencing of Kibdelosporangium phytohabitans.</title>
        <authorList>
            <person name="Qin S."/>
            <person name="Xing K."/>
        </authorList>
    </citation>
    <scope>NUCLEOTIDE SEQUENCE [LARGE SCALE GENOMIC DNA]</scope>
    <source>
        <strain evidence="6 7">KLBMP1111</strain>
    </source>
</reference>
<dbReference type="GO" id="GO:0005975">
    <property type="term" value="P:carbohydrate metabolic process"/>
    <property type="evidence" value="ECO:0007669"/>
    <property type="project" value="InterPro"/>
</dbReference>
<keyword evidence="4" id="KW-0804">Transcription</keyword>
<keyword evidence="2" id="KW-0805">Transcription regulation</keyword>
<dbReference type="PROSITE" id="PS51762">
    <property type="entry name" value="GH16_2"/>
    <property type="match status" value="1"/>
</dbReference>
<dbReference type="Gene3D" id="1.10.10.10">
    <property type="entry name" value="Winged helix-like DNA-binding domain superfamily/Winged helix DNA-binding domain"/>
    <property type="match status" value="1"/>
</dbReference>
<dbReference type="Proteomes" id="UP000063699">
    <property type="component" value="Chromosome"/>
</dbReference>
<dbReference type="KEGG" id="kphy:AOZ06_17905"/>
<dbReference type="GO" id="GO:0006355">
    <property type="term" value="P:regulation of DNA-templated transcription"/>
    <property type="evidence" value="ECO:0007669"/>
    <property type="project" value="InterPro"/>
</dbReference>
<comment type="similarity">
    <text evidence="1">Belongs to the AfsR/DnrI/RedD regulatory family.</text>
</comment>
<dbReference type="CDD" id="cd00413">
    <property type="entry name" value="Glyco_hydrolase_16"/>
    <property type="match status" value="1"/>
</dbReference>
<dbReference type="PANTHER" id="PTHR35807:SF1">
    <property type="entry name" value="TRANSCRIPTIONAL REGULATOR REDD"/>
    <property type="match status" value="1"/>
</dbReference>
<dbReference type="InterPro" id="IPR001867">
    <property type="entry name" value="OmpR/PhoB-type_DNA-bd"/>
</dbReference>
<dbReference type="AlphaFoldDB" id="A0A0N9HYY9"/>
<dbReference type="InterPro" id="IPR005158">
    <property type="entry name" value="BTAD"/>
</dbReference>
<evidence type="ECO:0000256" key="1">
    <source>
        <dbReference type="ARBA" id="ARBA00005820"/>
    </source>
</evidence>
<keyword evidence="7" id="KW-1185">Reference proteome</keyword>
<name>A0A0N9HYY9_9PSEU</name>
<dbReference type="GO" id="GO:0000160">
    <property type="term" value="P:phosphorelay signal transduction system"/>
    <property type="evidence" value="ECO:0007669"/>
    <property type="project" value="InterPro"/>
</dbReference>
<protein>
    <recommendedName>
        <fullName evidence="5">GH16 domain-containing protein</fullName>
    </recommendedName>
</protein>
<dbReference type="PANTHER" id="PTHR35807">
    <property type="entry name" value="TRANSCRIPTIONAL REGULATOR REDD-RELATED"/>
    <property type="match status" value="1"/>
</dbReference>
<evidence type="ECO:0000259" key="5">
    <source>
        <dbReference type="PROSITE" id="PS51762"/>
    </source>
</evidence>
<dbReference type="GO" id="GO:0004553">
    <property type="term" value="F:hydrolase activity, hydrolyzing O-glycosyl compounds"/>
    <property type="evidence" value="ECO:0007669"/>
    <property type="project" value="InterPro"/>
</dbReference>
<dbReference type="OrthoDB" id="3817100at2"/>
<dbReference type="SUPFAM" id="SSF48452">
    <property type="entry name" value="TPR-like"/>
    <property type="match status" value="1"/>
</dbReference>
<dbReference type="InterPro" id="IPR013320">
    <property type="entry name" value="ConA-like_dom_sf"/>
</dbReference>
<evidence type="ECO:0000256" key="4">
    <source>
        <dbReference type="ARBA" id="ARBA00023163"/>
    </source>
</evidence>
<evidence type="ECO:0000313" key="6">
    <source>
        <dbReference type="EMBL" id="ALG08540.1"/>
    </source>
</evidence>
<dbReference type="InterPro" id="IPR011990">
    <property type="entry name" value="TPR-like_helical_dom_sf"/>
</dbReference>
<dbReference type="SUPFAM" id="SSF49899">
    <property type="entry name" value="Concanavalin A-like lectins/glucanases"/>
    <property type="match status" value="1"/>
</dbReference>
<evidence type="ECO:0000313" key="7">
    <source>
        <dbReference type="Proteomes" id="UP000063699"/>
    </source>
</evidence>
<proteinExistence type="inferred from homology"/>
<evidence type="ECO:0000256" key="2">
    <source>
        <dbReference type="ARBA" id="ARBA00023015"/>
    </source>
</evidence>
<dbReference type="InterPro" id="IPR036388">
    <property type="entry name" value="WH-like_DNA-bd_sf"/>
</dbReference>